<gene>
    <name evidence="2" type="ORF">ACFQJ9_08780</name>
</gene>
<proteinExistence type="predicted"/>
<feature type="region of interest" description="Disordered" evidence="1">
    <location>
        <begin position="179"/>
        <end position="214"/>
    </location>
</feature>
<evidence type="ECO:0000313" key="3">
    <source>
        <dbReference type="Proteomes" id="UP001596447"/>
    </source>
</evidence>
<sequence>MTDEYPTVEELTTALPAFMPKDETSGNYDLLWAAAEAIDRLDADIETVDKAMTLQDAEKASSINRIADVVGASRRDGESLEKYRARVLMEFQALTAEGTISDIFILLSSILRGEVDELWYQDWRYLYDEPSTVAFLVPSHRVEDSVLEPSDLPEIADKLNPAGKHVEIQYNGSFRPVSVEEYESGQTDPNRGFGTLDENGDPADSGGTFGGLIQ</sequence>
<keyword evidence="3" id="KW-1185">Reference proteome</keyword>
<evidence type="ECO:0000256" key="1">
    <source>
        <dbReference type="SAM" id="MobiDB-lite"/>
    </source>
</evidence>
<dbReference type="RefSeq" id="WP_279529434.1">
    <property type="nucleotide sequence ID" value="NZ_CP122312.1"/>
</dbReference>
<protein>
    <submittedName>
        <fullName evidence="2">Uncharacterized protein</fullName>
    </submittedName>
</protein>
<comment type="caution">
    <text evidence="2">The sequence shown here is derived from an EMBL/GenBank/DDBJ whole genome shotgun (WGS) entry which is preliminary data.</text>
</comment>
<dbReference type="AlphaFoldDB" id="A0ABD5Z2W5"/>
<organism evidence="2 3">
    <name type="scientific">Halospeciosus flavus</name>
    <dbReference type="NCBI Taxonomy" id="3032283"/>
    <lineage>
        <taxon>Archaea</taxon>
        <taxon>Methanobacteriati</taxon>
        <taxon>Methanobacteriota</taxon>
        <taxon>Stenosarchaea group</taxon>
        <taxon>Halobacteria</taxon>
        <taxon>Halobacteriales</taxon>
        <taxon>Halobacteriaceae</taxon>
        <taxon>Halospeciosus</taxon>
    </lineage>
</organism>
<accession>A0ABD5Z2W5</accession>
<dbReference type="EMBL" id="JBHTAR010000011">
    <property type="protein sequence ID" value="MFC7199504.1"/>
    <property type="molecule type" value="Genomic_DNA"/>
</dbReference>
<evidence type="ECO:0000313" key="2">
    <source>
        <dbReference type="EMBL" id="MFC7199504.1"/>
    </source>
</evidence>
<name>A0ABD5Z2W5_9EURY</name>
<dbReference type="Proteomes" id="UP001596447">
    <property type="component" value="Unassembled WGS sequence"/>
</dbReference>
<reference evidence="2 3" key="1">
    <citation type="journal article" date="2019" name="Int. J. Syst. Evol. Microbiol.">
        <title>The Global Catalogue of Microorganisms (GCM) 10K type strain sequencing project: providing services to taxonomists for standard genome sequencing and annotation.</title>
        <authorList>
            <consortium name="The Broad Institute Genomics Platform"/>
            <consortium name="The Broad Institute Genome Sequencing Center for Infectious Disease"/>
            <person name="Wu L."/>
            <person name="Ma J."/>
        </authorList>
    </citation>
    <scope>NUCLEOTIDE SEQUENCE [LARGE SCALE GENOMIC DNA]</scope>
    <source>
        <strain evidence="2 3">XZGYJ-43</strain>
    </source>
</reference>